<dbReference type="EMBL" id="VIIS01002097">
    <property type="protein sequence ID" value="KAF0288603.1"/>
    <property type="molecule type" value="Genomic_DNA"/>
</dbReference>
<gene>
    <name evidence="3" type="primary">ZMYM1_18</name>
    <name evidence="3" type="ORF">FJT64_001395</name>
</gene>
<evidence type="ECO:0000259" key="2">
    <source>
        <dbReference type="Pfam" id="PF05699"/>
    </source>
</evidence>
<dbReference type="InterPro" id="IPR052958">
    <property type="entry name" value="IFN-induced_PKR_regulator"/>
</dbReference>
<dbReference type="PANTHER" id="PTHR46289">
    <property type="entry name" value="52 KDA REPRESSOR OF THE INHIBITOR OF THE PROTEIN KINASE-LIKE PROTEIN-RELATED"/>
    <property type="match status" value="1"/>
</dbReference>
<dbReference type="InterPro" id="IPR008906">
    <property type="entry name" value="HATC_C_dom"/>
</dbReference>
<comment type="caution">
    <text evidence="3">The sequence shown here is derived from an EMBL/GenBank/DDBJ whole genome shotgun (WGS) entry which is preliminary data.</text>
</comment>
<dbReference type="Proteomes" id="UP000440578">
    <property type="component" value="Unassembled WGS sequence"/>
</dbReference>
<evidence type="ECO:0000313" key="4">
    <source>
        <dbReference type="Proteomes" id="UP000440578"/>
    </source>
</evidence>
<feature type="domain" description="HAT C-terminal dimerisation" evidence="2">
    <location>
        <begin position="263"/>
        <end position="316"/>
    </location>
</feature>
<proteinExistence type="predicted"/>
<protein>
    <submittedName>
        <fullName evidence="3">Zinc finger MYM-type protein 1</fullName>
    </submittedName>
</protein>
<dbReference type="OrthoDB" id="6378809at2759"/>
<dbReference type="Pfam" id="PF05699">
    <property type="entry name" value="Dimer_Tnp_hAT"/>
    <property type="match status" value="1"/>
</dbReference>
<dbReference type="PANTHER" id="PTHR46289:SF17">
    <property type="entry name" value="HAT C-TERMINAL DIMERISATION DOMAIN-CONTAINING PROTEIN"/>
    <property type="match status" value="1"/>
</dbReference>
<dbReference type="GO" id="GO:0046983">
    <property type="term" value="F:protein dimerization activity"/>
    <property type="evidence" value="ECO:0007669"/>
    <property type="project" value="InterPro"/>
</dbReference>
<evidence type="ECO:0000313" key="3">
    <source>
        <dbReference type="EMBL" id="KAF0288603.1"/>
    </source>
</evidence>
<sequence length="375" mass="40896">MVALQDAGAELSLRPLCPTRWTCREGCLASVVSNYGAIQDCLDALAAPGPGKRSGVSATASGLAQQMGTFDFFFCLHLGLHLMRMVTPVMKAVQGQKQTVAENLQMIRTLGTLVDAQRPRFDQFWERVQTARAGLKVGEPKLRRKSTVPRRLDSGGEAYQPENPRDAYRKVFYEAIDMLSQQLRGRSGGDDHVLASAEAALTTGDESAVGECAELYGLDQDRLQLHVSMMTDVARANGKTLKTLSDAVALMRNKSLCIAPLVPEAGKLLRLALVVPATTCTAERSFSMLRRLKSWLRTTMTQERLNHAAICAMYDDVVLAQNKNDLVAEFVSRTAERKALFHVPAAHSSDKVVTPPTPALCLSDSEESDDDGGDQ</sequence>
<evidence type="ECO:0000256" key="1">
    <source>
        <dbReference type="SAM" id="MobiDB-lite"/>
    </source>
</evidence>
<feature type="compositionally biased region" description="Acidic residues" evidence="1">
    <location>
        <begin position="364"/>
        <end position="375"/>
    </location>
</feature>
<keyword evidence="4" id="KW-1185">Reference proteome</keyword>
<dbReference type="AlphaFoldDB" id="A0A6A4V4D3"/>
<name>A0A6A4V4D3_AMPAM</name>
<organism evidence="3 4">
    <name type="scientific">Amphibalanus amphitrite</name>
    <name type="common">Striped barnacle</name>
    <name type="synonym">Balanus amphitrite</name>
    <dbReference type="NCBI Taxonomy" id="1232801"/>
    <lineage>
        <taxon>Eukaryota</taxon>
        <taxon>Metazoa</taxon>
        <taxon>Ecdysozoa</taxon>
        <taxon>Arthropoda</taxon>
        <taxon>Crustacea</taxon>
        <taxon>Multicrustacea</taxon>
        <taxon>Cirripedia</taxon>
        <taxon>Thoracica</taxon>
        <taxon>Thoracicalcarea</taxon>
        <taxon>Balanomorpha</taxon>
        <taxon>Balanoidea</taxon>
        <taxon>Balanidae</taxon>
        <taxon>Amphibalaninae</taxon>
        <taxon>Amphibalanus</taxon>
    </lineage>
</organism>
<accession>A0A6A4V4D3</accession>
<feature type="region of interest" description="Disordered" evidence="1">
    <location>
        <begin position="349"/>
        <end position="375"/>
    </location>
</feature>
<reference evidence="3 4" key="1">
    <citation type="submission" date="2019-07" db="EMBL/GenBank/DDBJ databases">
        <title>Draft genome assembly of a fouling barnacle, Amphibalanus amphitrite (Darwin, 1854): The first reference genome for Thecostraca.</title>
        <authorList>
            <person name="Kim W."/>
        </authorList>
    </citation>
    <scope>NUCLEOTIDE SEQUENCE [LARGE SCALE GENOMIC DNA]</scope>
    <source>
        <strain evidence="3">SNU_AA5</strain>
        <tissue evidence="3">Soma without cirri and trophi</tissue>
    </source>
</reference>